<sequence length="352" mass="40412">MVCDCGGGTVDLTTRTLLPDNQLGEITERSGDLCGSTFVDNEFFLFLSRRLGFSAMQNFKEKHYGQYQYLILSFFCPRVKFVFEGDATKFQPIELDIERICPALIEYVEEDIKEQMADEEWLLEFQYKDVKSMFDPVVEQIIRLIRNQLTASQQKCSAIFVVGGFAESPYLISRIKKSFGREIRTITLPQQPITAVLLGAVQYGLNKKVIKTRRVPLTYGIEVCPLWKDGIDPKNRKTATGRILKFAEIVQRGTESPPDRKFSEDFIPIYENQKLITFKIFATKERQAEYCDELGMKQIATLTIRLGNEELGLRRPVEFGLTFAEEEIRATAWNKITGETIETCFEYAESII</sequence>
<reference evidence="1" key="1">
    <citation type="submission" date="2021-06" db="EMBL/GenBank/DDBJ databases">
        <authorList>
            <person name="Kallberg Y."/>
            <person name="Tangrot J."/>
            <person name="Rosling A."/>
        </authorList>
    </citation>
    <scope>NUCLEOTIDE SEQUENCE</scope>
    <source>
        <strain evidence="1">FL130A</strain>
    </source>
</reference>
<proteinExistence type="predicted"/>
<protein>
    <submittedName>
        <fullName evidence="1">13876_t:CDS:1</fullName>
    </submittedName>
</protein>
<organism evidence="1 2">
    <name type="scientific">Ambispora leptoticha</name>
    <dbReference type="NCBI Taxonomy" id="144679"/>
    <lineage>
        <taxon>Eukaryota</taxon>
        <taxon>Fungi</taxon>
        <taxon>Fungi incertae sedis</taxon>
        <taxon>Mucoromycota</taxon>
        <taxon>Glomeromycotina</taxon>
        <taxon>Glomeromycetes</taxon>
        <taxon>Archaeosporales</taxon>
        <taxon>Ambisporaceae</taxon>
        <taxon>Ambispora</taxon>
    </lineage>
</organism>
<dbReference type="SUPFAM" id="SSF53067">
    <property type="entry name" value="Actin-like ATPase domain"/>
    <property type="match status" value="1"/>
</dbReference>
<dbReference type="PANTHER" id="PTHR14187">
    <property type="entry name" value="ALPHA KINASE/ELONGATION FACTOR 2 KINASE"/>
    <property type="match status" value="1"/>
</dbReference>
<gene>
    <name evidence="1" type="ORF">ALEPTO_LOCUS3769</name>
</gene>
<dbReference type="AlphaFoldDB" id="A0A9N9F301"/>
<name>A0A9N9F301_9GLOM</name>
<dbReference type="EMBL" id="CAJVPS010000753">
    <property type="protein sequence ID" value="CAG8506879.1"/>
    <property type="molecule type" value="Genomic_DNA"/>
</dbReference>
<evidence type="ECO:0000313" key="2">
    <source>
        <dbReference type="Proteomes" id="UP000789508"/>
    </source>
</evidence>
<dbReference type="PANTHER" id="PTHR14187:SF5">
    <property type="entry name" value="HEAT SHOCK 70 KDA PROTEIN 12A"/>
    <property type="match status" value="1"/>
</dbReference>
<dbReference type="OrthoDB" id="2963168at2759"/>
<accession>A0A9N9F301</accession>
<comment type="caution">
    <text evidence="1">The sequence shown here is derived from an EMBL/GenBank/DDBJ whole genome shotgun (WGS) entry which is preliminary data.</text>
</comment>
<dbReference type="Proteomes" id="UP000789508">
    <property type="component" value="Unassembled WGS sequence"/>
</dbReference>
<evidence type="ECO:0000313" key="1">
    <source>
        <dbReference type="EMBL" id="CAG8506879.1"/>
    </source>
</evidence>
<dbReference type="Gene3D" id="3.30.420.40">
    <property type="match status" value="1"/>
</dbReference>
<keyword evidence="2" id="KW-1185">Reference proteome</keyword>
<dbReference type="InterPro" id="IPR043129">
    <property type="entry name" value="ATPase_NBD"/>
</dbReference>
<dbReference type="Gene3D" id="3.90.640.10">
    <property type="entry name" value="Actin, Chain A, domain 4"/>
    <property type="match status" value="1"/>
</dbReference>